<feature type="compositionally biased region" description="Basic residues" evidence="1">
    <location>
        <begin position="152"/>
        <end position="164"/>
    </location>
</feature>
<proteinExistence type="predicted"/>
<dbReference type="Proteomes" id="UP000772434">
    <property type="component" value="Unassembled WGS sequence"/>
</dbReference>
<evidence type="ECO:0008006" key="4">
    <source>
        <dbReference type="Google" id="ProtNLM"/>
    </source>
</evidence>
<feature type="compositionally biased region" description="Basic residues" evidence="1">
    <location>
        <begin position="112"/>
        <end position="123"/>
    </location>
</feature>
<reference evidence="2" key="1">
    <citation type="submission" date="2020-11" db="EMBL/GenBank/DDBJ databases">
        <authorList>
            <consortium name="DOE Joint Genome Institute"/>
            <person name="Ahrendt S."/>
            <person name="Riley R."/>
            <person name="Andreopoulos W."/>
            <person name="Labutti K."/>
            <person name="Pangilinan J."/>
            <person name="Ruiz-Duenas F.J."/>
            <person name="Barrasa J.M."/>
            <person name="Sanchez-Garcia M."/>
            <person name="Camarero S."/>
            <person name="Miyauchi S."/>
            <person name="Serrano A."/>
            <person name="Linde D."/>
            <person name="Babiker R."/>
            <person name="Drula E."/>
            <person name="Ayuso-Fernandez I."/>
            <person name="Pacheco R."/>
            <person name="Padilla G."/>
            <person name="Ferreira P."/>
            <person name="Barriuso J."/>
            <person name="Kellner H."/>
            <person name="Castanera R."/>
            <person name="Alfaro M."/>
            <person name="Ramirez L."/>
            <person name="Pisabarro A.G."/>
            <person name="Kuo A."/>
            <person name="Tritt A."/>
            <person name="Lipzen A."/>
            <person name="He G."/>
            <person name="Yan M."/>
            <person name="Ng V."/>
            <person name="Cullen D."/>
            <person name="Martin F."/>
            <person name="Rosso M.-N."/>
            <person name="Henrissat B."/>
            <person name="Hibbett D."/>
            <person name="Martinez A.T."/>
            <person name="Grigoriev I.V."/>
        </authorList>
    </citation>
    <scope>NUCLEOTIDE SEQUENCE</scope>
    <source>
        <strain evidence="2">AH 40177</strain>
    </source>
</reference>
<feature type="non-terminal residue" evidence="2">
    <location>
        <position position="1"/>
    </location>
</feature>
<evidence type="ECO:0000313" key="2">
    <source>
        <dbReference type="EMBL" id="KAF9071364.1"/>
    </source>
</evidence>
<feature type="region of interest" description="Disordered" evidence="1">
    <location>
        <begin position="72"/>
        <end position="205"/>
    </location>
</feature>
<evidence type="ECO:0000313" key="3">
    <source>
        <dbReference type="Proteomes" id="UP000772434"/>
    </source>
</evidence>
<sequence>VNTPSSLQPIVVPESDDPKVQAFYSQVLEHLSVLHARTGVPTSPEPASPKLPGVFSPNLALMQEIYKDTTMLGASPTPITPATNFGPRSRNHVNPEPKPSGPAIRFPTRPLSLKRKSTQRPKRSTATSNFDSADKENDSPAIAGSGADVKKSSLRKGGKTRKRVQILDPSLVPDKAPSKLKKKRSLRGPSPSSPAPSSTSSFLPSSSPFLSPTSTGWLSNVFKFSRSEAFTLYSIHAVHTTRNECRRLLMAMNVRVVLEDTEGPGVLRCNLQEVRDPNGILSVLKAAKFKVVVRQTEEGVFLLLEHEKGSMDSFREVCKRLRREWVLDAVESQTPEQLALSPLAMATRRMELLSV</sequence>
<keyword evidence="3" id="KW-1185">Reference proteome</keyword>
<dbReference type="EMBL" id="JADNRY010000033">
    <property type="protein sequence ID" value="KAF9071364.1"/>
    <property type="molecule type" value="Genomic_DNA"/>
</dbReference>
<organism evidence="2 3">
    <name type="scientific">Rhodocollybia butyracea</name>
    <dbReference type="NCBI Taxonomy" id="206335"/>
    <lineage>
        <taxon>Eukaryota</taxon>
        <taxon>Fungi</taxon>
        <taxon>Dikarya</taxon>
        <taxon>Basidiomycota</taxon>
        <taxon>Agaricomycotina</taxon>
        <taxon>Agaricomycetes</taxon>
        <taxon>Agaricomycetidae</taxon>
        <taxon>Agaricales</taxon>
        <taxon>Marasmiineae</taxon>
        <taxon>Omphalotaceae</taxon>
        <taxon>Rhodocollybia</taxon>
    </lineage>
</organism>
<comment type="caution">
    <text evidence="2">The sequence shown here is derived from an EMBL/GenBank/DDBJ whole genome shotgun (WGS) entry which is preliminary data.</text>
</comment>
<accession>A0A9P5PY24</accession>
<name>A0A9P5PY24_9AGAR</name>
<dbReference type="AlphaFoldDB" id="A0A9P5PY24"/>
<gene>
    <name evidence="2" type="ORF">BDP27DRAFT_1322383</name>
</gene>
<dbReference type="OrthoDB" id="193931at2759"/>
<evidence type="ECO:0000256" key="1">
    <source>
        <dbReference type="SAM" id="MobiDB-lite"/>
    </source>
</evidence>
<feature type="compositionally biased region" description="Low complexity" evidence="1">
    <location>
        <begin position="195"/>
        <end position="205"/>
    </location>
</feature>
<protein>
    <recommendedName>
        <fullName evidence="4">Non-specific serine/threonine protein kinase</fullName>
    </recommendedName>
</protein>